<keyword evidence="1" id="KW-0677">Repeat</keyword>
<evidence type="ECO:0000313" key="7">
    <source>
        <dbReference type="Proteomes" id="UP000219286"/>
    </source>
</evidence>
<evidence type="ECO:0000256" key="5">
    <source>
        <dbReference type="SAM" id="MobiDB-lite"/>
    </source>
</evidence>
<evidence type="ECO:0000313" key="6">
    <source>
        <dbReference type="EMBL" id="OTA05557.1"/>
    </source>
</evidence>
<evidence type="ECO:0000256" key="3">
    <source>
        <dbReference type="PROSITE-ProRule" id="PRU00023"/>
    </source>
</evidence>
<evidence type="ECO:0000256" key="1">
    <source>
        <dbReference type="ARBA" id="ARBA00022737"/>
    </source>
</evidence>
<feature type="repeat" description="ANK" evidence="3">
    <location>
        <begin position="292"/>
        <end position="324"/>
    </location>
</feature>
<organism evidence="6 7">
    <name type="scientific">Trichoderma parareesei</name>
    <name type="common">Filamentous fungus</name>
    <dbReference type="NCBI Taxonomy" id="858221"/>
    <lineage>
        <taxon>Eukaryota</taxon>
        <taxon>Fungi</taxon>
        <taxon>Dikarya</taxon>
        <taxon>Ascomycota</taxon>
        <taxon>Pezizomycotina</taxon>
        <taxon>Sordariomycetes</taxon>
        <taxon>Hypocreomycetidae</taxon>
        <taxon>Hypocreales</taxon>
        <taxon>Hypocreaceae</taxon>
        <taxon>Trichoderma</taxon>
    </lineage>
</organism>
<dbReference type="PROSITE" id="PS50088">
    <property type="entry name" value="ANK_REPEAT"/>
    <property type="match status" value="2"/>
</dbReference>
<dbReference type="PROSITE" id="PS50297">
    <property type="entry name" value="ANK_REP_REGION"/>
    <property type="match status" value="2"/>
</dbReference>
<sequence>MGGLSKLPQELMDHITGHIVRKKDLSSLSKCSRGLYWAVLDVLFTRAFIQLAESEGLHHALATVFVHAAKLDSQNLMQWAIFSKHTSQLIGSFNPMDNIDIVQAALLYDAPKMATFLLKNGVNLDESMTLYPDIKPLYSAISRPLSTSLGALDGPLRTACSYALPRTVEYLLTRGADPNTYSPFGYTALHITVMRKLPWSRFRDFALSDEDKTFRDDDAAYARSEATHWPINLEAEHADRMLALEKAQWEANVAQTVDVLLRFGADHGLITQTAYRHQCNHKCWKSMSCAPLKQRPLHLAAAAGHTSVVTLLMKRGASVFHNDEQGNLPIVRAMAHDHEDIVYILFTAMEKCARRDRPFNPVVCTTTKSTALHVACRFSFWDMVVDLLARGADVNGLDTLGQTPLHEVLRQEAQELEDRLVETLHTLVNYRANPDAVDLSGKRARGLGENHRLAGVRGLFQYATYARAEYERLTRGADTTEEVYVQPPPDPSWRAEEPEEAPVSRKRTSRKAPKWVTKQSFPALKGAKPQTKTAGADSKDAKSSPTAQQATEAVQKAKSWLLSAQKPQLTVGKANSVWNGQNILKPVSKVEVNKTVEKIEPEQGKKAKKGGRQKKWVKVSLKD</sequence>
<reference evidence="6 7" key="1">
    <citation type="journal article" date="2015" name="Genome Announc.">
        <title>Genome sequence and annotation of Trichoderma parareesei, the ancestor of the cellulase producer Trichoderma reesei.</title>
        <authorList>
            <person name="Yang D."/>
            <person name="Pomraning K."/>
            <person name="Kopchinskiy A."/>
            <person name="Karimi Aghcheh R."/>
            <person name="Atanasova L."/>
            <person name="Chenthamara K."/>
            <person name="Baker S.E."/>
            <person name="Zhang R."/>
            <person name="Shen Q."/>
            <person name="Freitag M."/>
            <person name="Kubicek C.P."/>
            <person name="Druzhinina I.S."/>
        </authorList>
    </citation>
    <scope>NUCLEOTIDE SEQUENCE [LARGE SCALE GENOMIC DNA]</scope>
    <source>
        <strain evidence="6 7">CBS 125925</strain>
    </source>
</reference>
<dbReference type="SMART" id="SM00248">
    <property type="entry name" value="ANK"/>
    <property type="match status" value="6"/>
</dbReference>
<evidence type="ECO:0000256" key="4">
    <source>
        <dbReference type="SAM" id="Coils"/>
    </source>
</evidence>
<dbReference type="AlphaFoldDB" id="A0A2H2ZD63"/>
<keyword evidence="4" id="KW-0175">Coiled coil</keyword>
<proteinExistence type="predicted"/>
<accession>A0A2H2ZD63</accession>
<protein>
    <recommendedName>
        <fullName evidence="8">Ankyrin</fullName>
    </recommendedName>
</protein>
<dbReference type="InterPro" id="IPR002110">
    <property type="entry name" value="Ankyrin_rpt"/>
</dbReference>
<feature type="compositionally biased region" description="Basic residues" evidence="5">
    <location>
        <begin position="606"/>
        <end position="617"/>
    </location>
</feature>
<feature type="region of interest" description="Disordered" evidence="5">
    <location>
        <begin position="601"/>
        <end position="623"/>
    </location>
</feature>
<dbReference type="PANTHER" id="PTHR24198">
    <property type="entry name" value="ANKYRIN REPEAT AND PROTEIN KINASE DOMAIN-CONTAINING PROTEIN"/>
    <property type="match status" value="1"/>
</dbReference>
<dbReference type="SUPFAM" id="SSF48403">
    <property type="entry name" value="Ankyrin repeat"/>
    <property type="match status" value="2"/>
</dbReference>
<dbReference type="InterPro" id="IPR036770">
    <property type="entry name" value="Ankyrin_rpt-contain_sf"/>
</dbReference>
<dbReference type="PANTHER" id="PTHR24198:SF165">
    <property type="entry name" value="ANKYRIN REPEAT-CONTAINING PROTEIN-RELATED"/>
    <property type="match status" value="1"/>
</dbReference>
<dbReference type="Proteomes" id="UP000219286">
    <property type="component" value="Unassembled WGS sequence"/>
</dbReference>
<keyword evidence="2 3" id="KW-0040">ANK repeat</keyword>
<dbReference type="OrthoDB" id="539213at2759"/>
<name>A0A2H2ZD63_TRIPA</name>
<dbReference type="Gene3D" id="1.25.40.20">
    <property type="entry name" value="Ankyrin repeat-containing domain"/>
    <property type="match status" value="3"/>
</dbReference>
<comment type="caution">
    <text evidence="6">The sequence shown here is derived from an EMBL/GenBank/DDBJ whole genome shotgun (WGS) entry which is preliminary data.</text>
</comment>
<feature type="repeat" description="ANK" evidence="3">
    <location>
        <begin position="367"/>
        <end position="399"/>
    </location>
</feature>
<evidence type="ECO:0000256" key="2">
    <source>
        <dbReference type="ARBA" id="ARBA00023043"/>
    </source>
</evidence>
<dbReference type="Pfam" id="PF00023">
    <property type="entry name" value="Ank"/>
    <property type="match status" value="1"/>
</dbReference>
<evidence type="ECO:0008006" key="8">
    <source>
        <dbReference type="Google" id="ProtNLM"/>
    </source>
</evidence>
<keyword evidence="7" id="KW-1185">Reference proteome</keyword>
<dbReference type="EMBL" id="LFMI01000612">
    <property type="protein sequence ID" value="OTA05557.1"/>
    <property type="molecule type" value="Genomic_DNA"/>
</dbReference>
<gene>
    <name evidence="6" type="ORF">A9Z42_0062260</name>
</gene>
<feature type="region of interest" description="Disordered" evidence="5">
    <location>
        <begin position="478"/>
        <end position="552"/>
    </location>
</feature>
<feature type="compositionally biased region" description="Polar residues" evidence="5">
    <location>
        <begin position="543"/>
        <end position="552"/>
    </location>
</feature>
<feature type="compositionally biased region" description="Basic residues" evidence="5">
    <location>
        <begin position="504"/>
        <end position="513"/>
    </location>
</feature>
<feature type="coiled-coil region" evidence="4">
    <location>
        <begin position="406"/>
        <end position="433"/>
    </location>
</feature>
<dbReference type="Pfam" id="PF12796">
    <property type="entry name" value="Ank_2"/>
    <property type="match status" value="1"/>
</dbReference>